<name>A0A1F4T9M7_UNCSA</name>
<dbReference type="AlphaFoldDB" id="A0A1F4T9M7"/>
<protein>
    <recommendedName>
        <fullName evidence="1">DUF4130 domain-containing protein</fullName>
    </recommendedName>
</protein>
<sequence length="216" mass="26119">MEQLSIFNDKFDRKEELKEKLPAVKLKGTPEAYYLFRQKLYYALLHKDPNKYHLIDQVIEQAKAKGLSYILCKVSSEAKKFIDLSRQVAGERHRAISFLRLKPIDQHNVLMGEFEIVHQTGEIIVLHFLRRFPRYRIMLVFGNEVYIGQGDEIFREKIERKKVTLPSTPDEFERYWLAFYRSQFIPERRNLKYFQRMIPKKYWKWVTELKEFGFLS</sequence>
<gene>
    <name evidence="2" type="ORF">A3K49_07450</name>
</gene>
<evidence type="ECO:0000259" key="1">
    <source>
        <dbReference type="Pfam" id="PF13566"/>
    </source>
</evidence>
<dbReference type="EMBL" id="MEUG01000001">
    <property type="protein sequence ID" value="OGC28763.1"/>
    <property type="molecule type" value="Genomic_DNA"/>
</dbReference>
<organism evidence="2 3">
    <name type="scientific">candidate division WOR-1 bacterium RIFOXYC12_FULL_54_18</name>
    <dbReference type="NCBI Taxonomy" id="1802584"/>
    <lineage>
        <taxon>Bacteria</taxon>
        <taxon>Bacillati</taxon>
        <taxon>Saganbacteria</taxon>
    </lineage>
</organism>
<feature type="domain" description="DUF4130" evidence="1">
    <location>
        <begin position="51"/>
        <end position="208"/>
    </location>
</feature>
<comment type="caution">
    <text evidence="2">The sequence shown here is derived from an EMBL/GenBank/DDBJ whole genome shotgun (WGS) entry which is preliminary data.</text>
</comment>
<reference evidence="2 3" key="1">
    <citation type="journal article" date="2016" name="Nat. Commun.">
        <title>Thousands of microbial genomes shed light on interconnected biogeochemical processes in an aquifer system.</title>
        <authorList>
            <person name="Anantharaman K."/>
            <person name="Brown C.T."/>
            <person name="Hug L.A."/>
            <person name="Sharon I."/>
            <person name="Castelle C.J."/>
            <person name="Probst A.J."/>
            <person name="Thomas B.C."/>
            <person name="Singh A."/>
            <person name="Wilkins M.J."/>
            <person name="Karaoz U."/>
            <person name="Brodie E.L."/>
            <person name="Williams K.H."/>
            <person name="Hubbard S.S."/>
            <person name="Banfield J.F."/>
        </authorList>
    </citation>
    <scope>NUCLEOTIDE SEQUENCE [LARGE SCALE GENOMIC DNA]</scope>
</reference>
<evidence type="ECO:0000313" key="3">
    <source>
        <dbReference type="Proteomes" id="UP000178602"/>
    </source>
</evidence>
<dbReference type="Proteomes" id="UP000178602">
    <property type="component" value="Unassembled WGS sequence"/>
</dbReference>
<evidence type="ECO:0000313" key="2">
    <source>
        <dbReference type="EMBL" id="OGC28763.1"/>
    </source>
</evidence>
<proteinExistence type="predicted"/>
<dbReference type="Pfam" id="PF13566">
    <property type="entry name" value="DUF4130"/>
    <property type="match status" value="1"/>
</dbReference>
<accession>A0A1F4T9M7</accession>
<dbReference type="InterPro" id="IPR025404">
    <property type="entry name" value="DUF4130"/>
</dbReference>